<keyword evidence="3" id="KW-1185">Reference proteome</keyword>
<reference evidence="2 3" key="1">
    <citation type="submission" date="2014-04" db="EMBL/GenBank/DDBJ databases">
        <authorList>
            <consortium name="DOE Joint Genome Institute"/>
            <person name="Kuo A."/>
            <person name="Kohler A."/>
            <person name="Costa M.D."/>
            <person name="Nagy L.G."/>
            <person name="Floudas D."/>
            <person name="Copeland A."/>
            <person name="Barry K.W."/>
            <person name="Cichocki N."/>
            <person name="Veneault-Fourrey C."/>
            <person name="LaButti K."/>
            <person name="Lindquist E.A."/>
            <person name="Lipzen A."/>
            <person name="Lundell T."/>
            <person name="Morin E."/>
            <person name="Murat C."/>
            <person name="Sun H."/>
            <person name="Tunlid A."/>
            <person name="Henrissat B."/>
            <person name="Grigoriev I.V."/>
            <person name="Hibbett D.S."/>
            <person name="Martin F."/>
            <person name="Nordberg H.P."/>
            <person name="Cantor M.N."/>
            <person name="Hua S.X."/>
        </authorList>
    </citation>
    <scope>NUCLEOTIDE SEQUENCE [LARGE SCALE GENOMIC DNA]</scope>
    <source>
        <strain evidence="2 3">441</strain>
    </source>
</reference>
<organism evidence="2 3">
    <name type="scientific">Pisolithus microcarpus 441</name>
    <dbReference type="NCBI Taxonomy" id="765257"/>
    <lineage>
        <taxon>Eukaryota</taxon>
        <taxon>Fungi</taxon>
        <taxon>Dikarya</taxon>
        <taxon>Basidiomycota</taxon>
        <taxon>Agaricomycotina</taxon>
        <taxon>Agaricomycetes</taxon>
        <taxon>Agaricomycetidae</taxon>
        <taxon>Boletales</taxon>
        <taxon>Sclerodermatineae</taxon>
        <taxon>Pisolithaceae</taxon>
        <taxon>Pisolithus</taxon>
    </lineage>
</organism>
<gene>
    <name evidence="2" type="ORF">PISMIDRAFT_17405</name>
</gene>
<dbReference type="EMBL" id="KN833946">
    <property type="protein sequence ID" value="KIK14284.1"/>
    <property type="molecule type" value="Genomic_DNA"/>
</dbReference>
<evidence type="ECO:0000313" key="2">
    <source>
        <dbReference type="EMBL" id="KIK14284.1"/>
    </source>
</evidence>
<evidence type="ECO:0000313" key="3">
    <source>
        <dbReference type="Proteomes" id="UP000054018"/>
    </source>
</evidence>
<feature type="region of interest" description="Disordered" evidence="1">
    <location>
        <begin position="77"/>
        <end position="182"/>
    </location>
</feature>
<evidence type="ECO:0000256" key="1">
    <source>
        <dbReference type="SAM" id="MobiDB-lite"/>
    </source>
</evidence>
<dbReference type="Proteomes" id="UP000054018">
    <property type="component" value="Unassembled WGS sequence"/>
</dbReference>
<name>A0A0C9YKA0_9AGAM</name>
<feature type="compositionally biased region" description="Low complexity" evidence="1">
    <location>
        <begin position="110"/>
        <end position="121"/>
    </location>
</feature>
<sequence length="199" mass="21779">MLRGDYKEATPISIKLLHFHEDTMRSSKSAFRSMKLRRGNHDSIVLRRLHPRDVAAGDPETLLVDEDMVEVKGEVARSDKLPADAEANVDPDKYFGADRAGESEEHSQVCRSSSGRGCTRSLTNRRELEVRCPSSPPSSSTSPIEPTSSTHMVGAGRVSSPSRETIIADHFPSPSPSSLSSSPSLILMKLIAPMHMPSR</sequence>
<feature type="compositionally biased region" description="Low complexity" evidence="1">
    <location>
        <begin position="137"/>
        <end position="150"/>
    </location>
</feature>
<accession>A0A0C9YKA0</accession>
<protein>
    <submittedName>
        <fullName evidence="2">Uncharacterized protein</fullName>
    </submittedName>
</protein>
<dbReference type="HOGENOM" id="CLU_1372693_0_0_1"/>
<reference evidence="3" key="2">
    <citation type="submission" date="2015-01" db="EMBL/GenBank/DDBJ databases">
        <title>Evolutionary Origins and Diversification of the Mycorrhizal Mutualists.</title>
        <authorList>
            <consortium name="DOE Joint Genome Institute"/>
            <consortium name="Mycorrhizal Genomics Consortium"/>
            <person name="Kohler A."/>
            <person name="Kuo A."/>
            <person name="Nagy L.G."/>
            <person name="Floudas D."/>
            <person name="Copeland A."/>
            <person name="Barry K.W."/>
            <person name="Cichocki N."/>
            <person name="Veneault-Fourrey C."/>
            <person name="LaButti K."/>
            <person name="Lindquist E.A."/>
            <person name="Lipzen A."/>
            <person name="Lundell T."/>
            <person name="Morin E."/>
            <person name="Murat C."/>
            <person name="Riley R."/>
            <person name="Ohm R."/>
            <person name="Sun H."/>
            <person name="Tunlid A."/>
            <person name="Henrissat B."/>
            <person name="Grigoriev I.V."/>
            <person name="Hibbett D.S."/>
            <person name="Martin F."/>
        </authorList>
    </citation>
    <scope>NUCLEOTIDE SEQUENCE [LARGE SCALE GENOMIC DNA]</scope>
    <source>
        <strain evidence="3">441</strain>
    </source>
</reference>
<proteinExistence type="predicted"/>
<feature type="compositionally biased region" description="Basic and acidic residues" evidence="1">
    <location>
        <begin position="90"/>
        <end position="108"/>
    </location>
</feature>
<dbReference type="AlphaFoldDB" id="A0A0C9YKA0"/>